<keyword evidence="3" id="KW-1185">Reference proteome</keyword>
<dbReference type="EMBL" id="BAABUK010000039">
    <property type="protein sequence ID" value="GAA5817243.1"/>
    <property type="molecule type" value="Genomic_DNA"/>
</dbReference>
<comment type="caution">
    <text evidence="2">The sequence shown here is derived from an EMBL/GenBank/DDBJ whole genome shotgun (WGS) entry which is preliminary data.</text>
</comment>
<reference evidence="2 3" key="1">
    <citation type="submission" date="2024-04" db="EMBL/GenBank/DDBJ databases">
        <title>genome sequences of Mucor flavus KT1a and Helicostylum pulchrum KT1b strains isolated from the surface of a dry-aged beef.</title>
        <authorList>
            <person name="Toyotome T."/>
            <person name="Hosono M."/>
            <person name="Torimaru M."/>
            <person name="Fukuda K."/>
            <person name="Mikami N."/>
        </authorList>
    </citation>
    <scope>NUCLEOTIDE SEQUENCE [LARGE SCALE GENOMIC DNA]</scope>
    <source>
        <strain evidence="2 3">KT1a</strain>
    </source>
</reference>
<proteinExistence type="predicted"/>
<organism evidence="2 3">
    <name type="scientific">Mucor flavus</name>
    <dbReference type="NCBI Taxonomy" id="439312"/>
    <lineage>
        <taxon>Eukaryota</taxon>
        <taxon>Fungi</taxon>
        <taxon>Fungi incertae sedis</taxon>
        <taxon>Mucoromycota</taxon>
        <taxon>Mucoromycotina</taxon>
        <taxon>Mucoromycetes</taxon>
        <taxon>Mucorales</taxon>
        <taxon>Mucorineae</taxon>
        <taxon>Mucoraceae</taxon>
        <taxon>Mucor</taxon>
    </lineage>
</organism>
<feature type="transmembrane region" description="Helical" evidence="1">
    <location>
        <begin position="187"/>
        <end position="208"/>
    </location>
</feature>
<gene>
    <name evidence="2" type="ORF">MFLAVUS_010786</name>
</gene>
<evidence type="ECO:0000313" key="2">
    <source>
        <dbReference type="EMBL" id="GAA5817243.1"/>
    </source>
</evidence>
<accession>A0ABP9ZDP9</accession>
<keyword evidence="1" id="KW-0812">Transmembrane</keyword>
<feature type="transmembrane region" description="Helical" evidence="1">
    <location>
        <begin position="54"/>
        <end position="73"/>
    </location>
</feature>
<feature type="transmembrane region" description="Helical" evidence="1">
    <location>
        <begin position="155"/>
        <end position="175"/>
    </location>
</feature>
<feature type="transmembrane region" description="Helical" evidence="1">
    <location>
        <begin position="128"/>
        <end position="149"/>
    </location>
</feature>
<feature type="transmembrane region" description="Helical" evidence="1">
    <location>
        <begin position="20"/>
        <end position="42"/>
    </location>
</feature>
<protein>
    <submittedName>
        <fullName evidence="2">Uncharacterized protein</fullName>
    </submittedName>
</protein>
<keyword evidence="1" id="KW-0472">Membrane</keyword>
<feature type="transmembrane region" description="Helical" evidence="1">
    <location>
        <begin position="85"/>
        <end position="107"/>
    </location>
</feature>
<evidence type="ECO:0000313" key="3">
    <source>
        <dbReference type="Proteomes" id="UP001473302"/>
    </source>
</evidence>
<dbReference type="PANTHER" id="PTHR38848:SF3">
    <property type="entry name" value="G-PROTEIN COUPLED RECEPTORS FAMILY 3 PROFILE DOMAIN-CONTAINING PROTEIN"/>
    <property type="match status" value="1"/>
</dbReference>
<evidence type="ECO:0000256" key="1">
    <source>
        <dbReference type="SAM" id="Phobius"/>
    </source>
</evidence>
<dbReference type="Proteomes" id="UP001473302">
    <property type="component" value="Unassembled WGS sequence"/>
</dbReference>
<sequence length="307" mass="34440">MSTSDAPLFVQTPQPDGPEIAAKLVSLFSFSILSVLFGIKTFNVKFRFLTYSRWLVLILYIFSWSFTVISMLLVTTNNANFTSCFLSIMMCDIFYSGTKIVIYAWLIEKVYVVCSSRESRWNTLSYRFHVVLMLPYVAIFTLMLIFHTAEVQDTGICIIGLQSIAALPLIIYDFVKNSRLNEVAFRTLVASIVCLVISFANIFALQMLHGRERGLVCLTCCTVDVTINVTSQTGSRTKDSQLNISISQLDSSPDQLLVVAVNNDTTPIQHNNAGSSIKKDDAKYDHTDSTFSFIEESQSSRKSLARN</sequence>
<dbReference type="PANTHER" id="PTHR38848">
    <property type="entry name" value="G-PROTEIN COUPLED RECEPTORS FAMILY 3 PROFILE DOMAIN-CONTAINING PROTEIN"/>
    <property type="match status" value="1"/>
</dbReference>
<keyword evidence="1" id="KW-1133">Transmembrane helix</keyword>
<name>A0ABP9ZDP9_9FUNG</name>